<sequence>MFLKSLLLLLAIVFSLSFAAPHNYGTPNPKLNCTKPERYRRPPPHIISPRIIDYGRCPAGCEPKAWEPIRYIYVDANEEVQEGVLMDAMVASCRPISPFRVISRPSESVPNEVTITRVPLN</sequence>
<keyword evidence="2" id="KW-1185">Reference proteome</keyword>
<reference evidence="1" key="2">
    <citation type="submission" date="2022-06" db="UniProtKB">
        <authorList>
            <consortium name="EnsemblMetazoa"/>
        </authorList>
    </citation>
    <scope>IDENTIFICATION</scope>
    <source>
        <strain evidence="1">PS312</strain>
    </source>
</reference>
<protein>
    <submittedName>
        <fullName evidence="1">Uncharacterized protein</fullName>
    </submittedName>
</protein>
<reference evidence="2" key="1">
    <citation type="journal article" date="2008" name="Nat. Genet.">
        <title>The Pristionchus pacificus genome provides a unique perspective on nematode lifestyle and parasitism.</title>
        <authorList>
            <person name="Dieterich C."/>
            <person name="Clifton S.W."/>
            <person name="Schuster L.N."/>
            <person name="Chinwalla A."/>
            <person name="Delehaunty K."/>
            <person name="Dinkelacker I."/>
            <person name="Fulton L."/>
            <person name="Fulton R."/>
            <person name="Godfrey J."/>
            <person name="Minx P."/>
            <person name="Mitreva M."/>
            <person name="Roeseler W."/>
            <person name="Tian H."/>
            <person name="Witte H."/>
            <person name="Yang S.P."/>
            <person name="Wilson R.K."/>
            <person name="Sommer R.J."/>
        </authorList>
    </citation>
    <scope>NUCLEOTIDE SEQUENCE [LARGE SCALE GENOMIC DNA]</scope>
    <source>
        <strain evidence="2">PS312</strain>
    </source>
</reference>
<evidence type="ECO:0000313" key="1">
    <source>
        <dbReference type="EnsemblMetazoa" id="PPA29904.1"/>
    </source>
</evidence>
<dbReference type="AlphaFoldDB" id="A0A2A6BKM7"/>
<evidence type="ECO:0000313" key="2">
    <source>
        <dbReference type="Proteomes" id="UP000005239"/>
    </source>
</evidence>
<organism evidence="1 2">
    <name type="scientific">Pristionchus pacificus</name>
    <name type="common">Parasitic nematode worm</name>
    <dbReference type="NCBI Taxonomy" id="54126"/>
    <lineage>
        <taxon>Eukaryota</taxon>
        <taxon>Metazoa</taxon>
        <taxon>Ecdysozoa</taxon>
        <taxon>Nematoda</taxon>
        <taxon>Chromadorea</taxon>
        <taxon>Rhabditida</taxon>
        <taxon>Rhabditina</taxon>
        <taxon>Diplogasteromorpha</taxon>
        <taxon>Diplogasteroidea</taxon>
        <taxon>Neodiplogasteridae</taxon>
        <taxon>Pristionchus</taxon>
    </lineage>
</organism>
<accession>A0A2A6BKM7</accession>
<dbReference type="Proteomes" id="UP000005239">
    <property type="component" value="Unassembled WGS sequence"/>
</dbReference>
<gene>
    <name evidence="1" type="primary">WBGene00202773</name>
</gene>
<accession>A0A8R1YSC4</accession>
<dbReference type="EnsemblMetazoa" id="PPA29904.1">
    <property type="protein sequence ID" value="PPA29904.1"/>
    <property type="gene ID" value="WBGene00202773"/>
</dbReference>
<name>A0A2A6BKM7_PRIPA</name>
<proteinExistence type="predicted"/>